<keyword evidence="13" id="KW-1185">Reference proteome</keyword>
<keyword evidence="6" id="KW-0675">Receptor</keyword>
<evidence type="ECO:0000256" key="8">
    <source>
        <dbReference type="ARBA" id="ARBA00025736"/>
    </source>
</evidence>
<dbReference type="GO" id="GO:0006954">
    <property type="term" value="P:inflammatory response"/>
    <property type="evidence" value="ECO:0007669"/>
    <property type="project" value="TreeGrafter"/>
</dbReference>
<evidence type="ECO:0000313" key="12">
    <source>
        <dbReference type="Ensembl" id="ENSHHUP00000022547.1"/>
    </source>
</evidence>
<feature type="transmembrane region" description="Helical" evidence="10">
    <location>
        <begin position="171"/>
        <end position="194"/>
    </location>
</feature>
<keyword evidence="3 10" id="KW-1133">Transmembrane helix</keyword>
<feature type="transmembrane region" description="Helical" evidence="10">
    <location>
        <begin position="79"/>
        <end position="96"/>
    </location>
</feature>
<dbReference type="AlphaFoldDB" id="A0A4W5L9S1"/>
<evidence type="ECO:0000256" key="5">
    <source>
        <dbReference type="ARBA" id="ARBA00023136"/>
    </source>
</evidence>
<dbReference type="PANTHER" id="PTHR24225:SF68">
    <property type="entry name" value="C3A ANAPHYLATOXIN CHEMOTACTIC RECEPTOR-LIKE-RELATED"/>
    <property type="match status" value="1"/>
</dbReference>
<accession>A0A4W5L9S1</accession>
<dbReference type="GO" id="GO:0007204">
    <property type="term" value="P:positive regulation of cytosolic calcium ion concentration"/>
    <property type="evidence" value="ECO:0007669"/>
    <property type="project" value="TreeGrafter"/>
</dbReference>
<evidence type="ECO:0000256" key="9">
    <source>
        <dbReference type="SAM" id="MobiDB-lite"/>
    </source>
</evidence>
<evidence type="ECO:0000313" key="13">
    <source>
        <dbReference type="Proteomes" id="UP000314982"/>
    </source>
</evidence>
<dbReference type="Proteomes" id="UP000314982">
    <property type="component" value="Unassembled WGS sequence"/>
</dbReference>
<dbReference type="Gene3D" id="1.20.1070.10">
    <property type="entry name" value="Rhodopsin 7-helix transmembrane proteins"/>
    <property type="match status" value="2"/>
</dbReference>
<feature type="transmembrane region" description="Helical" evidence="10">
    <location>
        <begin position="12"/>
        <end position="31"/>
    </location>
</feature>
<sequence length="310" mass="35143">MIFIAIENRMEMHLDIISLVVYCVAFVLGPIGNDSTLWFLNLALADFLFTSFLLLYIINIARGYDWPFSDIFCKLNSMVNVLNMFASIFLLAAISLDRCLSTWVVVWAHKCMPGKAEVICVGIWLASLVCSLPFTIFRQIIHYGNRTICSYSFSNDSSTYRNLVVFRFPSLRVIVTVVLAFFICWMPFNVIQFLDIMEEGNQGLKLVVHIEIPLYASLAFLNSCLNPILYVFMCDEFQKKLRQSVLLLFENAFAEDHGMNFVSSTRSLSSNLSRSSRKSESLAPGGGGHLRITGDQSDSSGNRGVFWYQK</sequence>
<dbReference type="InterPro" id="IPR017452">
    <property type="entry name" value="GPCR_Rhodpsn_7TM"/>
</dbReference>
<comment type="similarity">
    <text evidence="8">Belongs to the chemokine-like receptor (CMKLR) family.</text>
</comment>
<feature type="transmembrane region" description="Helical" evidence="10">
    <location>
        <begin position="214"/>
        <end position="233"/>
    </location>
</feature>
<reference evidence="12" key="2">
    <citation type="submission" date="2025-08" db="UniProtKB">
        <authorList>
            <consortium name="Ensembl"/>
        </authorList>
    </citation>
    <scope>IDENTIFICATION</scope>
</reference>
<name>A0A4W5L9S1_9TELE</name>
<dbReference type="GO" id="GO:0007200">
    <property type="term" value="P:phospholipase C-activating G protein-coupled receptor signaling pathway"/>
    <property type="evidence" value="ECO:0007669"/>
    <property type="project" value="TreeGrafter"/>
</dbReference>
<dbReference type="InterPro" id="IPR000276">
    <property type="entry name" value="GPCR_Rhodpsn"/>
</dbReference>
<dbReference type="PROSITE" id="PS50262">
    <property type="entry name" value="G_PROTEIN_RECEP_F1_2"/>
    <property type="match status" value="1"/>
</dbReference>
<dbReference type="STRING" id="62062.ENSHHUP00000022547"/>
<dbReference type="SUPFAM" id="SSF81321">
    <property type="entry name" value="Family A G protein-coupled receptor-like"/>
    <property type="match status" value="1"/>
</dbReference>
<dbReference type="PANTHER" id="PTHR24225">
    <property type="entry name" value="CHEMOTACTIC RECEPTOR"/>
    <property type="match status" value="1"/>
</dbReference>
<dbReference type="GO" id="GO:0004930">
    <property type="term" value="F:G protein-coupled receptor activity"/>
    <property type="evidence" value="ECO:0007669"/>
    <property type="project" value="UniProtKB-KW"/>
</dbReference>
<feature type="region of interest" description="Disordered" evidence="9">
    <location>
        <begin position="272"/>
        <end position="303"/>
    </location>
</feature>
<evidence type="ECO:0000256" key="3">
    <source>
        <dbReference type="ARBA" id="ARBA00022989"/>
    </source>
</evidence>
<dbReference type="InterPro" id="IPR000826">
    <property type="entry name" value="Formyl_rcpt-rel"/>
</dbReference>
<evidence type="ECO:0000256" key="7">
    <source>
        <dbReference type="ARBA" id="ARBA00023224"/>
    </source>
</evidence>
<protein>
    <recommendedName>
        <fullName evidence="11">G-protein coupled receptors family 1 profile domain-containing protein</fullName>
    </recommendedName>
</protein>
<keyword evidence="5 10" id="KW-0472">Membrane</keyword>
<evidence type="ECO:0000256" key="1">
    <source>
        <dbReference type="ARBA" id="ARBA00004141"/>
    </source>
</evidence>
<dbReference type="GO" id="GO:0005886">
    <property type="term" value="C:plasma membrane"/>
    <property type="evidence" value="ECO:0007669"/>
    <property type="project" value="TreeGrafter"/>
</dbReference>
<organism evidence="12 13">
    <name type="scientific">Hucho hucho</name>
    <name type="common">huchen</name>
    <dbReference type="NCBI Taxonomy" id="62062"/>
    <lineage>
        <taxon>Eukaryota</taxon>
        <taxon>Metazoa</taxon>
        <taxon>Chordata</taxon>
        <taxon>Craniata</taxon>
        <taxon>Vertebrata</taxon>
        <taxon>Euteleostomi</taxon>
        <taxon>Actinopterygii</taxon>
        <taxon>Neopterygii</taxon>
        <taxon>Teleostei</taxon>
        <taxon>Protacanthopterygii</taxon>
        <taxon>Salmoniformes</taxon>
        <taxon>Salmonidae</taxon>
        <taxon>Salmoninae</taxon>
        <taxon>Hucho</taxon>
    </lineage>
</organism>
<evidence type="ECO:0000259" key="11">
    <source>
        <dbReference type="PROSITE" id="PS50262"/>
    </source>
</evidence>
<keyword evidence="2 10" id="KW-0812">Transmembrane</keyword>
<reference evidence="12" key="3">
    <citation type="submission" date="2025-09" db="UniProtKB">
        <authorList>
            <consortium name="Ensembl"/>
        </authorList>
    </citation>
    <scope>IDENTIFICATION</scope>
</reference>
<evidence type="ECO:0000256" key="10">
    <source>
        <dbReference type="SAM" id="Phobius"/>
    </source>
</evidence>
<comment type="subcellular location">
    <subcellularLocation>
        <location evidence="1">Membrane</location>
        <topology evidence="1">Multi-pass membrane protein</topology>
    </subcellularLocation>
</comment>
<feature type="transmembrane region" description="Helical" evidence="10">
    <location>
        <begin position="37"/>
        <end position="58"/>
    </location>
</feature>
<keyword evidence="7" id="KW-0807">Transducer</keyword>
<evidence type="ECO:0000256" key="6">
    <source>
        <dbReference type="ARBA" id="ARBA00023170"/>
    </source>
</evidence>
<feature type="domain" description="G-protein coupled receptors family 1 profile" evidence="11">
    <location>
        <begin position="14"/>
        <end position="230"/>
    </location>
</feature>
<evidence type="ECO:0000256" key="2">
    <source>
        <dbReference type="ARBA" id="ARBA00022692"/>
    </source>
</evidence>
<feature type="transmembrane region" description="Helical" evidence="10">
    <location>
        <begin position="116"/>
        <end position="137"/>
    </location>
</feature>
<reference evidence="13" key="1">
    <citation type="submission" date="2018-06" db="EMBL/GenBank/DDBJ databases">
        <title>Genome assembly of Danube salmon.</title>
        <authorList>
            <person name="Macqueen D.J."/>
            <person name="Gundappa M.K."/>
        </authorList>
    </citation>
    <scope>NUCLEOTIDE SEQUENCE [LARGE SCALE GENOMIC DNA]</scope>
</reference>
<keyword evidence="4" id="KW-0297">G-protein coupled receptor</keyword>
<dbReference type="Ensembl" id="ENSHHUT00000023402.1">
    <property type="protein sequence ID" value="ENSHHUP00000022547.1"/>
    <property type="gene ID" value="ENSHHUG00000014112.1"/>
</dbReference>
<evidence type="ECO:0000256" key="4">
    <source>
        <dbReference type="ARBA" id="ARBA00023040"/>
    </source>
</evidence>
<dbReference type="GeneTree" id="ENSGT01020000230438"/>
<dbReference type="GO" id="GO:0004875">
    <property type="term" value="F:complement receptor activity"/>
    <property type="evidence" value="ECO:0007669"/>
    <property type="project" value="TreeGrafter"/>
</dbReference>
<dbReference type="Pfam" id="PF00001">
    <property type="entry name" value="7tm_1"/>
    <property type="match status" value="2"/>
</dbReference>
<dbReference type="PRINTS" id="PR00237">
    <property type="entry name" value="GPCRRHODOPSN"/>
</dbReference>
<proteinExistence type="inferred from homology"/>